<evidence type="ECO:0000313" key="1">
    <source>
        <dbReference type="EMBL" id="GGI96103.1"/>
    </source>
</evidence>
<organism evidence="1 2">
    <name type="scientific">Alicyclobacillus cellulosilyticus</name>
    <dbReference type="NCBI Taxonomy" id="1003997"/>
    <lineage>
        <taxon>Bacteria</taxon>
        <taxon>Bacillati</taxon>
        <taxon>Bacillota</taxon>
        <taxon>Bacilli</taxon>
        <taxon>Bacillales</taxon>
        <taxon>Alicyclobacillaceae</taxon>
        <taxon>Alicyclobacillus</taxon>
    </lineage>
</organism>
<comment type="caution">
    <text evidence="1">The sequence shown here is derived from an EMBL/GenBank/DDBJ whole genome shotgun (WGS) entry which is preliminary data.</text>
</comment>
<dbReference type="RefSeq" id="WP_188880637.1">
    <property type="nucleotide sequence ID" value="NZ_BMOY01000002.1"/>
</dbReference>
<evidence type="ECO:0000313" key="2">
    <source>
        <dbReference type="Proteomes" id="UP000637695"/>
    </source>
</evidence>
<sequence>MTLAEAVCSVFVLAVFGMSSGMAWAAYVRCHESLAAEREAVAAADNAAERWCAGAPAPQPMAGEGRTEVTESVEGQDWVRIESRVGNASQVLWLRG</sequence>
<name>A0A917K2E1_9BACL</name>
<accession>A0A917K2E1</accession>
<keyword evidence="2" id="KW-1185">Reference proteome</keyword>
<dbReference type="AlphaFoldDB" id="A0A917K2E1"/>
<reference evidence="1" key="1">
    <citation type="journal article" date="2014" name="Int. J. Syst. Evol. Microbiol.">
        <title>Complete genome sequence of Corynebacterium casei LMG S-19264T (=DSM 44701T), isolated from a smear-ripened cheese.</title>
        <authorList>
            <consortium name="US DOE Joint Genome Institute (JGI-PGF)"/>
            <person name="Walter F."/>
            <person name="Albersmeier A."/>
            <person name="Kalinowski J."/>
            <person name="Ruckert C."/>
        </authorList>
    </citation>
    <scope>NUCLEOTIDE SEQUENCE</scope>
    <source>
        <strain evidence="1">JCM 18487</strain>
    </source>
</reference>
<protein>
    <submittedName>
        <fullName evidence="1">Uncharacterized protein</fullName>
    </submittedName>
</protein>
<reference evidence="1" key="2">
    <citation type="submission" date="2020-09" db="EMBL/GenBank/DDBJ databases">
        <authorList>
            <person name="Sun Q."/>
            <person name="Ohkuma M."/>
        </authorList>
    </citation>
    <scope>NUCLEOTIDE SEQUENCE</scope>
    <source>
        <strain evidence="1">JCM 18487</strain>
    </source>
</reference>
<gene>
    <name evidence="1" type="ORF">GCM10010885_02220</name>
</gene>
<proteinExistence type="predicted"/>
<dbReference type="Proteomes" id="UP000637695">
    <property type="component" value="Unassembled WGS sequence"/>
</dbReference>
<dbReference type="EMBL" id="BMOY01000002">
    <property type="protein sequence ID" value="GGI96103.1"/>
    <property type="molecule type" value="Genomic_DNA"/>
</dbReference>